<evidence type="ECO:0000256" key="7">
    <source>
        <dbReference type="ARBA" id="ARBA00022989"/>
    </source>
</evidence>
<dbReference type="Gene3D" id="3.40.50.300">
    <property type="entry name" value="P-loop containing nucleotide triphosphate hydrolases"/>
    <property type="match status" value="2"/>
</dbReference>
<evidence type="ECO:0000256" key="4">
    <source>
        <dbReference type="ARBA" id="ARBA00022692"/>
    </source>
</evidence>
<dbReference type="GO" id="GO:0016887">
    <property type="term" value="F:ATP hydrolysis activity"/>
    <property type="evidence" value="ECO:0007669"/>
    <property type="project" value="InterPro"/>
</dbReference>
<dbReference type="InterPro" id="IPR043926">
    <property type="entry name" value="ABCG_dom"/>
</dbReference>
<dbReference type="EMBL" id="MU404353">
    <property type="protein sequence ID" value="KAI1613995.1"/>
    <property type="molecule type" value="Genomic_DNA"/>
</dbReference>
<evidence type="ECO:0000256" key="3">
    <source>
        <dbReference type="ARBA" id="ARBA00022448"/>
    </source>
</evidence>
<feature type="transmembrane region" description="Helical" evidence="10">
    <location>
        <begin position="469"/>
        <end position="489"/>
    </location>
</feature>
<keyword evidence="6" id="KW-0067">ATP-binding</keyword>
<feature type="transmembrane region" description="Helical" evidence="10">
    <location>
        <begin position="715"/>
        <end position="732"/>
    </location>
</feature>
<evidence type="ECO:0000256" key="5">
    <source>
        <dbReference type="ARBA" id="ARBA00022741"/>
    </source>
</evidence>
<keyword evidence="3" id="KW-0813">Transport</keyword>
<evidence type="ECO:0000256" key="9">
    <source>
        <dbReference type="SAM" id="MobiDB-lite"/>
    </source>
</evidence>
<dbReference type="FunFam" id="3.40.50.300:FF:000054">
    <property type="entry name" value="ABC multidrug transporter atrF"/>
    <property type="match status" value="1"/>
</dbReference>
<feature type="transmembrane region" description="Helical" evidence="10">
    <location>
        <begin position="1402"/>
        <end position="1421"/>
    </location>
</feature>
<reference evidence="12" key="1">
    <citation type="journal article" date="2022" name="bioRxiv">
        <title>Deciphering the potential niche of two novel black yeast fungi from a biological soil crust based on their genomes, phenotypes, and melanin regulation.</title>
        <authorList>
            <consortium name="DOE Joint Genome Institute"/>
            <person name="Carr E.C."/>
            <person name="Barton Q."/>
            <person name="Grambo S."/>
            <person name="Sullivan M."/>
            <person name="Renfro C.M."/>
            <person name="Kuo A."/>
            <person name="Pangilinan J."/>
            <person name="Lipzen A."/>
            <person name="Keymanesh K."/>
            <person name="Savage E."/>
            <person name="Barry K."/>
            <person name="Grigoriev I.V."/>
            <person name="Riekhof W.R."/>
            <person name="Harris S.S."/>
        </authorList>
    </citation>
    <scope>NUCLEOTIDE SEQUENCE</scope>
    <source>
        <strain evidence="12">JF 03-4F</strain>
    </source>
</reference>
<feature type="domain" description="ABC transporter" evidence="11">
    <location>
        <begin position="797"/>
        <end position="1040"/>
    </location>
</feature>
<dbReference type="InterPro" id="IPR003593">
    <property type="entry name" value="AAA+_ATPase"/>
</dbReference>
<keyword evidence="13" id="KW-1185">Reference proteome</keyword>
<keyword evidence="7 10" id="KW-1133">Transmembrane helix</keyword>
<feature type="transmembrane region" description="Helical" evidence="10">
    <location>
        <begin position="579"/>
        <end position="600"/>
    </location>
</feature>
<dbReference type="InterPro" id="IPR034001">
    <property type="entry name" value="ABCG_PDR_1"/>
</dbReference>
<dbReference type="InterPro" id="IPR034003">
    <property type="entry name" value="ABCG_PDR_2"/>
</dbReference>
<feature type="region of interest" description="Disordered" evidence="9">
    <location>
        <begin position="1"/>
        <end position="26"/>
    </location>
</feature>
<dbReference type="GO" id="GO:0140359">
    <property type="term" value="F:ABC-type transporter activity"/>
    <property type="evidence" value="ECO:0007669"/>
    <property type="project" value="InterPro"/>
</dbReference>
<proteinExistence type="inferred from homology"/>
<feature type="transmembrane region" description="Helical" evidence="10">
    <location>
        <begin position="1166"/>
        <end position="1185"/>
    </location>
</feature>
<dbReference type="CDD" id="cd03232">
    <property type="entry name" value="ABCG_PDR_domain2"/>
    <property type="match status" value="1"/>
</dbReference>
<evidence type="ECO:0000256" key="6">
    <source>
        <dbReference type="ARBA" id="ARBA00022840"/>
    </source>
</evidence>
<name>A0AAN6DWI3_9EURO</name>
<dbReference type="Pfam" id="PF00005">
    <property type="entry name" value="ABC_tran"/>
    <property type="match status" value="2"/>
</dbReference>
<feature type="transmembrane region" description="Helical" evidence="10">
    <location>
        <begin position="606"/>
        <end position="626"/>
    </location>
</feature>
<dbReference type="PROSITE" id="PS00211">
    <property type="entry name" value="ABC_TRANSPORTER_1"/>
    <property type="match status" value="1"/>
</dbReference>
<dbReference type="InterPro" id="IPR010929">
    <property type="entry name" value="PDR_CDR_ABC"/>
</dbReference>
<dbReference type="CDD" id="cd03233">
    <property type="entry name" value="ABCG_PDR_domain1"/>
    <property type="match status" value="1"/>
</dbReference>
<feature type="transmembrane region" description="Helical" evidence="10">
    <location>
        <begin position="1275"/>
        <end position="1295"/>
    </location>
</feature>
<dbReference type="PROSITE" id="PS50893">
    <property type="entry name" value="ABC_TRANSPORTER_2"/>
    <property type="match status" value="2"/>
</dbReference>
<dbReference type="InterPro" id="IPR003439">
    <property type="entry name" value="ABC_transporter-like_ATP-bd"/>
</dbReference>
<dbReference type="InterPro" id="IPR029481">
    <property type="entry name" value="ABC_trans_N"/>
</dbReference>
<dbReference type="Pfam" id="PF06422">
    <property type="entry name" value="PDR_CDR"/>
    <property type="match status" value="1"/>
</dbReference>
<dbReference type="Pfam" id="PF14510">
    <property type="entry name" value="ABC_trans_N"/>
    <property type="match status" value="1"/>
</dbReference>
<keyword evidence="8 10" id="KW-0472">Membrane</keyword>
<dbReference type="Proteomes" id="UP001203852">
    <property type="component" value="Unassembled WGS sequence"/>
</dbReference>
<comment type="subcellular location">
    <subcellularLocation>
        <location evidence="1">Membrane</location>
        <topology evidence="1">Multi-pass membrane protein</topology>
    </subcellularLocation>
</comment>
<protein>
    <submittedName>
        <fullName evidence="12">ABC-2 type transporter-domain-containing protein</fullName>
    </submittedName>
</protein>
<feature type="transmembrane region" description="Helical" evidence="10">
    <location>
        <begin position="1205"/>
        <end position="1237"/>
    </location>
</feature>
<evidence type="ECO:0000313" key="12">
    <source>
        <dbReference type="EMBL" id="KAI1613995.1"/>
    </source>
</evidence>
<evidence type="ECO:0000256" key="10">
    <source>
        <dbReference type="SAM" id="Phobius"/>
    </source>
</evidence>
<feature type="transmembrane region" description="Helical" evidence="10">
    <location>
        <begin position="1249"/>
        <end position="1269"/>
    </location>
</feature>
<gene>
    <name evidence="12" type="ORF">EDD36DRAFT_212182</name>
</gene>
<feature type="domain" description="ABC transporter" evidence="11">
    <location>
        <begin position="105"/>
        <end position="360"/>
    </location>
</feature>
<dbReference type="SMART" id="SM00382">
    <property type="entry name" value="AAA"/>
    <property type="match status" value="2"/>
</dbReference>
<dbReference type="SUPFAM" id="SSF52540">
    <property type="entry name" value="P-loop containing nucleoside triphosphate hydrolases"/>
    <property type="match status" value="2"/>
</dbReference>
<dbReference type="GO" id="GO:0016020">
    <property type="term" value="C:membrane"/>
    <property type="evidence" value="ECO:0007669"/>
    <property type="project" value="UniProtKB-SubCell"/>
</dbReference>
<keyword evidence="4 10" id="KW-0812">Transmembrane</keyword>
<dbReference type="PANTHER" id="PTHR19241">
    <property type="entry name" value="ATP-BINDING CASSETTE TRANSPORTER"/>
    <property type="match status" value="1"/>
</dbReference>
<sequence length="1438" mass="161129">MENEVDDQHRTASPEGSEETPSNEQASIFSGLYRKATVDRLHESEGALDPANKHFDPWRYGRKLLNSMDAQGIALPRIGVTFQDLSASGSGAALQYQQDVLSIFTAVPNVTRLLRRGSAGPKKTIISGFNGQLVSGELLLVLGRPGSGCSTFLKTLCGSTNGLSISPDSKIDFSGISKSQMAKEYRGFVTYNSEVDQHFPHLTVGQTFEFAAASRAPHLRIGNVSRQEYIETSVQITMALFGLSHTYDTKVGSDFVRGVSGGERKRVSIGEMALSRARVGAWDNSTRGLDSATALSFVKALRLFADLGGACHLVAAYQASQAMYETFDKVIVLYSGRQVFFGSCKRALKYFEEMGWQKPTRQAIPDFLTAVTNPAERIAREGMTEKVPRTADDFEQYWKRSADFAALRSQLLTPKESNSEAKLLQTTKNKQQAKHVRPKSPFIISVPMQIRLCIKRAYQRLWNEKSSTISTVASQVILSLIIGSIFYGTPAASAGFFQKGAVLFFAILMNALISINEITLLYSQRPIVEKQASYAFVHPFAEAFATMISDLPIKMVRCSVFSIILYFMVNLRREPSQFFIFYLFLIIGILTMSSIFRTLAAATKTSGQAMAFAGVLVIMIVVYAGFTLPQPYMHPWFAWIRWLNPIFYVFESLISNEFHGRHFECSEYIPNYAVLTGDSFICSVLGAKVGERFVSGDSFIQENYNYRYSHTWRNFGIVLVFWILFTFTYLFFSEYNSGITSKADFLVFRRGHAPDYIKEELSATSDEEKTSTKINDASHGLQITKSVNHLPEQRDILTWKNLCYEVPTKEGTRRLLDNVAGWVKPGTLTALMGVSGAGKTTLLDVIADRASVGIVTGDIFVSGKPRAADFQRQTGYVQQQDLHLATTTVREALQFSAMLRQPKTVSREEKNAYVEEVVKMLGMDDFAEAVIGQPGQGLNVEQRKLLSIGVELAAKPALLLFLDEPTSGLDSQSSWAICKFLRTLADHGQAILCTIHQPSALLFQEFDRLLLLDKGGKTAYFGDIGKQSRTLISYFERNGARHCDLSENPAEYMLEVLGKRQTNDGAEIDWPTVWNGSAEAEAVREELSSICERLRSEPSRTGGGEHTEFAMPLITQIKEVTYRAFQQNYRSPEYIYSRFLLGIVSALFIGFSFWMPDSSTQGFQNVLFALFLLCSIMNTLVNQLMPKFIAQRDLYEVREQPSKTYSWKAFILAQIFCEIPWQVLLGILAWMSFYWSVLGAHQSGERRGLILLFLIQFYLFAASFAHLVISAMPDAATGGMIATLCFGLTLIFNGVMQPPKALPGFWIFMYYISPLTYYIQGLAATALHGRPVTCSDAELSVFNPPSGQTCGQYLEKYLAYAPGQLYNSDATSGCQYCSISSADQYLAAREIEWSNRWRNYGIFWAYFLFNICGAVLLYYLCRVKKWRQKKFAKQQKKA</sequence>
<dbReference type="InterPro" id="IPR027417">
    <property type="entry name" value="P-loop_NTPase"/>
</dbReference>
<feature type="transmembrane region" description="Helical" evidence="10">
    <location>
        <begin position="501"/>
        <end position="523"/>
    </location>
</feature>
<evidence type="ECO:0000256" key="2">
    <source>
        <dbReference type="ARBA" id="ARBA00006012"/>
    </source>
</evidence>
<feature type="transmembrane region" description="Helical" evidence="10">
    <location>
        <begin position="543"/>
        <end position="567"/>
    </location>
</feature>
<evidence type="ECO:0000259" key="11">
    <source>
        <dbReference type="PROSITE" id="PS50893"/>
    </source>
</evidence>
<comment type="caution">
    <text evidence="12">The sequence shown here is derived from an EMBL/GenBank/DDBJ whole genome shotgun (WGS) entry which is preliminary data.</text>
</comment>
<accession>A0AAN6DWI3</accession>
<evidence type="ECO:0000256" key="1">
    <source>
        <dbReference type="ARBA" id="ARBA00004141"/>
    </source>
</evidence>
<dbReference type="GO" id="GO:0005524">
    <property type="term" value="F:ATP binding"/>
    <property type="evidence" value="ECO:0007669"/>
    <property type="project" value="UniProtKB-KW"/>
</dbReference>
<evidence type="ECO:0000313" key="13">
    <source>
        <dbReference type="Proteomes" id="UP001203852"/>
    </source>
</evidence>
<feature type="transmembrane region" description="Helical" evidence="10">
    <location>
        <begin position="1135"/>
        <end position="1154"/>
    </location>
</feature>
<feature type="compositionally biased region" description="Basic and acidic residues" evidence="9">
    <location>
        <begin position="1"/>
        <end position="12"/>
    </location>
</feature>
<dbReference type="InterPro" id="IPR017871">
    <property type="entry name" value="ABC_transporter-like_CS"/>
</dbReference>
<keyword evidence="5" id="KW-0547">Nucleotide-binding</keyword>
<feature type="transmembrane region" description="Helical" evidence="10">
    <location>
        <begin position="1302"/>
        <end position="1319"/>
    </location>
</feature>
<comment type="similarity">
    <text evidence="2">Belongs to the ABC transporter superfamily. ABCG family. PDR (TC 3.A.1.205) subfamily.</text>
</comment>
<dbReference type="InterPro" id="IPR013525">
    <property type="entry name" value="ABC2_TM"/>
</dbReference>
<organism evidence="12 13">
    <name type="scientific">Exophiala viscosa</name>
    <dbReference type="NCBI Taxonomy" id="2486360"/>
    <lineage>
        <taxon>Eukaryota</taxon>
        <taxon>Fungi</taxon>
        <taxon>Dikarya</taxon>
        <taxon>Ascomycota</taxon>
        <taxon>Pezizomycotina</taxon>
        <taxon>Eurotiomycetes</taxon>
        <taxon>Chaetothyriomycetidae</taxon>
        <taxon>Chaetothyriales</taxon>
        <taxon>Herpotrichiellaceae</taxon>
        <taxon>Exophiala</taxon>
    </lineage>
</organism>
<dbReference type="Pfam" id="PF19055">
    <property type="entry name" value="ABC2_membrane_7"/>
    <property type="match status" value="1"/>
</dbReference>
<evidence type="ECO:0000256" key="8">
    <source>
        <dbReference type="ARBA" id="ARBA00023136"/>
    </source>
</evidence>
<dbReference type="Pfam" id="PF01061">
    <property type="entry name" value="ABC2_membrane"/>
    <property type="match status" value="2"/>
</dbReference>